<dbReference type="AlphaFoldDB" id="A0A6H0XRN5"/>
<dbReference type="EMBL" id="CP051140">
    <property type="protein sequence ID" value="QIW97288.1"/>
    <property type="molecule type" value="Genomic_DNA"/>
</dbReference>
<keyword evidence="2" id="KW-1185">Reference proteome</keyword>
<evidence type="ECO:0000313" key="1">
    <source>
        <dbReference type="EMBL" id="QIW97288.1"/>
    </source>
</evidence>
<sequence>MDNSGCTVYTPEILIQVHSAQAPEARHKFKALFLPREPRVRRYTAFWNDMWPAFCREISKQRIFLPSLTNC</sequence>
<proteinExistence type="predicted"/>
<reference evidence="1 2" key="1">
    <citation type="journal article" date="2016" name="Sci. Rep.">
        <title>Peltaster fructicola genome reveals evolution from an invasive phytopathogen to an ectophytic parasite.</title>
        <authorList>
            <person name="Xu C."/>
            <person name="Chen H."/>
            <person name="Gleason M.L."/>
            <person name="Xu J.R."/>
            <person name="Liu H."/>
            <person name="Zhang R."/>
            <person name="Sun G."/>
        </authorList>
    </citation>
    <scope>NUCLEOTIDE SEQUENCE [LARGE SCALE GENOMIC DNA]</scope>
    <source>
        <strain evidence="1 2">LNHT1506</strain>
    </source>
</reference>
<evidence type="ECO:0000313" key="2">
    <source>
        <dbReference type="Proteomes" id="UP000503462"/>
    </source>
</evidence>
<dbReference type="Proteomes" id="UP000503462">
    <property type="component" value="Chromosome 2"/>
</dbReference>
<accession>A0A6H0XRN5</accession>
<name>A0A6H0XRN5_9PEZI</name>
<gene>
    <name evidence="1" type="ORF">AMS68_002806</name>
</gene>
<organism evidence="1 2">
    <name type="scientific">Peltaster fructicola</name>
    <dbReference type="NCBI Taxonomy" id="286661"/>
    <lineage>
        <taxon>Eukaryota</taxon>
        <taxon>Fungi</taxon>
        <taxon>Dikarya</taxon>
        <taxon>Ascomycota</taxon>
        <taxon>Pezizomycotina</taxon>
        <taxon>Dothideomycetes</taxon>
        <taxon>Dothideomycetes incertae sedis</taxon>
        <taxon>Peltaster</taxon>
    </lineage>
</organism>
<protein>
    <submittedName>
        <fullName evidence="1">Uncharacterized protein</fullName>
    </submittedName>
</protein>